<accession>A0AB34J274</accession>
<name>A0AB34J274_PRYPA</name>
<evidence type="ECO:0000313" key="1">
    <source>
        <dbReference type="EMBL" id="KAL1510960.1"/>
    </source>
</evidence>
<keyword evidence="2" id="KW-1185">Reference proteome</keyword>
<dbReference type="Proteomes" id="UP001515480">
    <property type="component" value="Unassembled WGS sequence"/>
</dbReference>
<reference evidence="1 2" key="1">
    <citation type="journal article" date="2024" name="Science">
        <title>Giant polyketide synthase enzymes in the biosynthesis of giant marine polyether toxins.</title>
        <authorList>
            <person name="Fallon T.R."/>
            <person name="Shende V.V."/>
            <person name="Wierzbicki I.H."/>
            <person name="Pendleton A.L."/>
            <person name="Watervoot N.F."/>
            <person name="Auber R.P."/>
            <person name="Gonzalez D.J."/>
            <person name="Wisecaver J.H."/>
            <person name="Moore B.S."/>
        </authorList>
    </citation>
    <scope>NUCLEOTIDE SEQUENCE [LARGE SCALE GENOMIC DNA]</scope>
    <source>
        <strain evidence="1 2">12B1</strain>
    </source>
</reference>
<protein>
    <submittedName>
        <fullName evidence="1">Uncharacterized protein</fullName>
    </submittedName>
</protein>
<gene>
    <name evidence="1" type="ORF">AB1Y20_005786</name>
</gene>
<dbReference type="EMBL" id="JBGBPQ010000014">
    <property type="protein sequence ID" value="KAL1510960.1"/>
    <property type="molecule type" value="Genomic_DNA"/>
</dbReference>
<dbReference type="AlphaFoldDB" id="A0AB34J274"/>
<comment type="caution">
    <text evidence="1">The sequence shown here is derived from an EMBL/GenBank/DDBJ whole genome shotgun (WGS) entry which is preliminary data.</text>
</comment>
<organism evidence="1 2">
    <name type="scientific">Prymnesium parvum</name>
    <name type="common">Toxic golden alga</name>
    <dbReference type="NCBI Taxonomy" id="97485"/>
    <lineage>
        <taxon>Eukaryota</taxon>
        <taxon>Haptista</taxon>
        <taxon>Haptophyta</taxon>
        <taxon>Prymnesiophyceae</taxon>
        <taxon>Prymnesiales</taxon>
        <taxon>Prymnesiaceae</taxon>
        <taxon>Prymnesium</taxon>
    </lineage>
</organism>
<sequence>MPRHVLVDMPISPYEWEPARLNTPGYEFGISGTHTALLAIAQSFVQHRWSVHLAGSIHGQPLPGMTYIRAGSWSASMQPPEFDLTVISNVFTPKQCLWNKVSTRALAIVQENQFIRPLEYALLSRYMKQCQRRMGGSGDTKLIFFHLSEWTKEAMIAHLNGRVVQDYFHSNVVNVRALKDNRWAMDPWVKHDTQTFRNPINLTLFRVARQLARPRNSRSLIFPACWERGGVVAAKVFAKLKTEWGDDARIHFSYYDTARKGNAEMRTVLALANGQQQDARVTHSPLSKLDLAIRMEVSTPL</sequence>
<evidence type="ECO:0000313" key="2">
    <source>
        <dbReference type="Proteomes" id="UP001515480"/>
    </source>
</evidence>
<proteinExistence type="predicted"/>